<evidence type="ECO:0000256" key="5">
    <source>
        <dbReference type="ARBA" id="ARBA00022989"/>
    </source>
</evidence>
<dbReference type="GO" id="GO:0005886">
    <property type="term" value="C:plasma membrane"/>
    <property type="evidence" value="ECO:0007669"/>
    <property type="project" value="UniProtKB-SubCell"/>
</dbReference>
<accession>A0A3B0VMH0</accession>
<evidence type="ECO:0000256" key="3">
    <source>
        <dbReference type="ARBA" id="ARBA00022692"/>
    </source>
</evidence>
<organism evidence="8">
    <name type="scientific">hydrothermal vent metagenome</name>
    <dbReference type="NCBI Taxonomy" id="652676"/>
    <lineage>
        <taxon>unclassified sequences</taxon>
        <taxon>metagenomes</taxon>
        <taxon>ecological metagenomes</taxon>
    </lineage>
</organism>
<keyword evidence="4" id="KW-0133">Cell shape</keyword>
<dbReference type="PANTHER" id="PTHR37484">
    <property type="entry name" value="ROD SHAPE-DETERMINING PROTEIN MRED"/>
    <property type="match status" value="1"/>
</dbReference>
<dbReference type="PANTHER" id="PTHR37484:SF1">
    <property type="entry name" value="ROD SHAPE-DETERMINING PROTEIN MRED"/>
    <property type="match status" value="1"/>
</dbReference>
<dbReference type="PIRSF" id="PIRSF018472">
    <property type="entry name" value="MreD_proteobac"/>
    <property type="match status" value="1"/>
</dbReference>
<keyword evidence="5 7" id="KW-1133">Transmembrane helix</keyword>
<dbReference type="InterPro" id="IPR007227">
    <property type="entry name" value="Cell_shape_determining_MreD"/>
</dbReference>
<dbReference type="Pfam" id="PF04093">
    <property type="entry name" value="MreD"/>
    <property type="match status" value="1"/>
</dbReference>
<keyword evidence="2" id="KW-1003">Cell membrane</keyword>
<feature type="transmembrane region" description="Helical" evidence="7">
    <location>
        <begin position="12"/>
        <end position="33"/>
    </location>
</feature>
<evidence type="ECO:0000256" key="6">
    <source>
        <dbReference type="ARBA" id="ARBA00023136"/>
    </source>
</evidence>
<evidence type="ECO:0000256" key="1">
    <source>
        <dbReference type="ARBA" id="ARBA00004651"/>
    </source>
</evidence>
<name>A0A3B0VMH0_9ZZZZ</name>
<protein>
    <submittedName>
        <fullName evidence="8">Rod shape-determining protein MreD</fullName>
    </submittedName>
</protein>
<sequence length="167" mass="19502">MSTKLFNLQASQARWMILFSYLIAFALDTVALFGHSSPIVPPLTLFVLLYWCAHFLDRTHLFSAFILGLLADTLYQTTLGSHALLFTVITFLMIRHRLRFKTYPVWQQAFFISLYMLIYQLLNYLFFSPVLNSNDFVQYWSMPAISILLWPILSYALKRISHTNTSD</sequence>
<dbReference type="EMBL" id="UOFB01000023">
    <property type="protein sequence ID" value="VAW44141.1"/>
    <property type="molecule type" value="Genomic_DNA"/>
</dbReference>
<dbReference type="InterPro" id="IPR026034">
    <property type="entry name" value="MreD_proteobac"/>
</dbReference>
<dbReference type="GO" id="GO:0008360">
    <property type="term" value="P:regulation of cell shape"/>
    <property type="evidence" value="ECO:0007669"/>
    <property type="project" value="UniProtKB-KW"/>
</dbReference>
<reference evidence="8" key="1">
    <citation type="submission" date="2018-06" db="EMBL/GenBank/DDBJ databases">
        <authorList>
            <person name="Zhirakovskaya E."/>
        </authorList>
    </citation>
    <scope>NUCLEOTIDE SEQUENCE</scope>
</reference>
<feature type="transmembrane region" description="Helical" evidence="7">
    <location>
        <begin position="73"/>
        <end position="94"/>
    </location>
</feature>
<proteinExistence type="predicted"/>
<keyword evidence="6 7" id="KW-0472">Membrane</keyword>
<evidence type="ECO:0000256" key="4">
    <source>
        <dbReference type="ARBA" id="ARBA00022960"/>
    </source>
</evidence>
<dbReference type="AlphaFoldDB" id="A0A3B0VMH0"/>
<feature type="transmembrane region" description="Helical" evidence="7">
    <location>
        <begin position="106"/>
        <end position="127"/>
    </location>
</feature>
<keyword evidence="3 7" id="KW-0812">Transmembrane</keyword>
<evidence type="ECO:0000256" key="2">
    <source>
        <dbReference type="ARBA" id="ARBA00022475"/>
    </source>
</evidence>
<comment type="subcellular location">
    <subcellularLocation>
        <location evidence="1">Cell membrane</location>
        <topology evidence="1">Multi-pass membrane protein</topology>
    </subcellularLocation>
</comment>
<dbReference type="NCBIfam" id="TIGR03426">
    <property type="entry name" value="shape_MreD"/>
    <property type="match status" value="1"/>
</dbReference>
<gene>
    <name evidence="8" type="ORF">MNBD_GAMMA04-1145</name>
</gene>
<feature type="transmembrane region" description="Helical" evidence="7">
    <location>
        <begin position="139"/>
        <end position="157"/>
    </location>
</feature>
<evidence type="ECO:0000256" key="7">
    <source>
        <dbReference type="SAM" id="Phobius"/>
    </source>
</evidence>
<evidence type="ECO:0000313" key="8">
    <source>
        <dbReference type="EMBL" id="VAW44141.1"/>
    </source>
</evidence>